<dbReference type="PANTHER" id="PTHR43483:SF3">
    <property type="entry name" value="MEMBRANE TRANSPORTER PROTEIN HI_0806-RELATED"/>
    <property type="match status" value="1"/>
</dbReference>
<organism evidence="7 8">
    <name type="scientific">Thioalkalicoccus limnaeus</name>
    <dbReference type="NCBI Taxonomy" id="120681"/>
    <lineage>
        <taxon>Bacteria</taxon>
        <taxon>Pseudomonadati</taxon>
        <taxon>Pseudomonadota</taxon>
        <taxon>Gammaproteobacteria</taxon>
        <taxon>Chromatiales</taxon>
        <taxon>Chromatiaceae</taxon>
        <taxon>Thioalkalicoccus</taxon>
    </lineage>
</organism>
<protein>
    <recommendedName>
        <fullName evidence="6">Probable membrane transporter protein</fullName>
    </recommendedName>
</protein>
<proteinExistence type="inferred from homology"/>
<feature type="transmembrane region" description="Helical" evidence="6">
    <location>
        <begin position="82"/>
        <end position="102"/>
    </location>
</feature>
<evidence type="ECO:0000256" key="5">
    <source>
        <dbReference type="ARBA" id="ARBA00023136"/>
    </source>
</evidence>
<evidence type="ECO:0000256" key="4">
    <source>
        <dbReference type="ARBA" id="ARBA00022989"/>
    </source>
</evidence>
<evidence type="ECO:0000313" key="7">
    <source>
        <dbReference type="EMBL" id="MEY6431103.1"/>
    </source>
</evidence>
<reference evidence="7 8" key="1">
    <citation type="submission" date="2024-05" db="EMBL/GenBank/DDBJ databases">
        <title>Genome Sequence and Characterization of the New Strain Purple Sulfur Bacterium of Genus Thioalkalicoccus.</title>
        <authorList>
            <person name="Bryantseva I.A."/>
            <person name="Kyndt J.A."/>
            <person name="Imhoff J.F."/>
        </authorList>
    </citation>
    <scope>NUCLEOTIDE SEQUENCE [LARGE SCALE GENOMIC DNA]</scope>
    <source>
        <strain evidence="7 8">Um2</strain>
    </source>
</reference>
<feature type="transmembrane region" description="Helical" evidence="6">
    <location>
        <begin position="245"/>
        <end position="263"/>
    </location>
</feature>
<feature type="transmembrane region" description="Helical" evidence="6">
    <location>
        <begin position="7"/>
        <end position="36"/>
    </location>
</feature>
<accession>A0ABV4B9Q0</accession>
<gene>
    <name evidence="7" type="ORF">ABC977_01620</name>
</gene>
<evidence type="ECO:0000256" key="1">
    <source>
        <dbReference type="ARBA" id="ARBA00004141"/>
    </source>
</evidence>
<keyword evidence="6" id="KW-1003">Cell membrane</keyword>
<keyword evidence="8" id="KW-1185">Reference proteome</keyword>
<dbReference type="PANTHER" id="PTHR43483">
    <property type="entry name" value="MEMBRANE TRANSPORTER PROTEIN HI_0806-RELATED"/>
    <property type="match status" value="1"/>
</dbReference>
<evidence type="ECO:0000256" key="3">
    <source>
        <dbReference type="ARBA" id="ARBA00022692"/>
    </source>
</evidence>
<comment type="caution">
    <text evidence="7">The sequence shown here is derived from an EMBL/GenBank/DDBJ whole genome shotgun (WGS) entry which is preliminary data.</text>
</comment>
<evidence type="ECO:0000313" key="8">
    <source>
        <dbReference type="Proteomes" id="UP001564408"/>
    </source>
</evidence>
<feature type="transmembrane region" description="Helical" evidence="6">
    <location>
        <begin position="138"/>
        <end position="158"/>
    </location>
</feature>
<comment type="subcellular location">
    <subcellularLocation>
        <location evidence="6">Cell membrane</location>
        <topology evidence="6">Multi-pass membrane protein</topology>
    </subcellularLocation>
    <subcellularLocation>
        <location evidence="1">Membrane</location>
        <topology evidence="1">Multi-pass membrane protein</topology>
    </subcellularLocation>
</comment>
<keyword evidence="5 6" id="KW-0472">Membrane</keyword>
<keyword evidence="4 6" id="KW-1133">Transmembrane helix</keyword>
<dbReference type="EMBL" id="JBDKXB010000002">
    <property type="protein sequence ID" value="MEY6431103.1"/>
    <property type="molecule type" value="Genomic_DNA"/>
</dbReference>
<feature type="transmembrane region" description="Helical" evidence="6">
    <location>
        <begin position="214"/>
        <end position="233"/>
    </location>
</feature>
<name>A0ABV4B9Q0_9GAMM</name>
<comment type="similarity">
    <text evidence="2 6">Belongs to the 4-toluene sulfonate uptake permease (TSUP) (TC 2.A.102) family.</text>
</comment>
<evidence type="ECO:0000256" key="2">
    <source>
        <dbReference type="ARBA" id="ARBA00009142"/>
    </source>
</evidence>
<sequence>MSALELVVYLATGALAGLLAGLLGVGGGVIMVPVLILVFMSLGLTAHWIPHLAVGTSLATIVGTGLASVWAHQRRGAVRWDLTWRLAPGLVIGAWLGAALAGWLPALWLKRIFAIFLLIVGLRMIWPRSVHSASTLPGPAGLFAAGSGIGALSALVGIGGGTLTVPLLARGGIDLRRAVATASACGLPIALAGATGFMLVGWGRDGLPAASTGFVYWPAVAAMLVASIPTAPLGAHLAHTLPVTLIKRFFGLLLMLVAARLLFA</sequence>
<dbReference type="Proteomes" id="UP001564408">
    <property type="component" value="Unassembled WGS sequence"/>
</dbReference>
<keyword evidence="3 6" id="KW-0812">Transmembrane</keyword>
<feature type="transmembrane region" description="Helical" evidence="6">
    <location>
        <begin position="48"/>
        <end position="70"/>
    </location>
</feature>
<feature type="transmembrane region" description="Helical" evidence="6">
    <location>
        <begin position="178"/>
        <end position="202"/>
    </location>
</feature>
<dbReference type="Pfam" id="PF01925">
    <property type="entry name" value="TauE"/>
    <property type="match status" value="1"/>
</dbReference>
<evidence type="ECO:0000256" key="6">
    <source>
        <dbReference type="RuleBase" id="RU363041"/>
    </source>
</evidence>
<dbReference type="RefSeq" id="WP_369665489.1">
    <property type="nucleotide sequence ID" value="NZ_JBDKXB010000002.1"/>
</dbReference>
<dbReference type="InterPro" id="IPR002781">
    <property type="entry name" value="TM_pro_TauE-like"/>
</dbReference>